<sequence>MALLALAALGPAGCTSEGPLGAHDDALVETPVDTFAAVAQANHPESAGAYGVWYDATHNTFGTPSRSTLAGAPAMRIDDGGFANGVYTIYRAAIPADGTYQISVPVQVVETGATSTNGIRAFQVGVAVGSTARHRGPNPSSLPGLGVSASYTGLTTADDTALGPQTLVTGEFDAHAGDDLLIAFGTDVTSGTWSAGSATWGGHVLVGAITLVAAGPSDGSTIVDDDDGAPDFVQQGAWTVSGGIGHGGGHYRFASSGNATSVATWEATVEPGYYDVQVTYRAGANRATAAHYTIESNGTSVSTSVNQRTRDQQWVYIGGVDASATGVVRVTLSAAQSLPVGSVAIADAVRLVPGTSPGVDEPEMRVAAVTVFDGLSDVGAIQSIIDEIAAHRYNAIAVHTRYRGDATYIPNRADATYPNHEPRSTAVGDVDVLAEFIARGHARGLKIFAYVNTHLVTEGAASPSDPGHVVNAHPEWRTYAYNGGAPVVQTPAHDPEGMWLEPALPDVREYLADVVGDIATNYEIDGVILDRIRYPQTAFTRENRDFGYHPEAIERFNRRFHRRGVPSPRDADWITFRQEAITDTVAAIHRRLERIDGDLILLAYPIGRLTDARQFNYQDWPTWMTEGAIDGVLPQIYTADNAAFATSLAAHAEAYGGDRLLGVTLDAFRAGVDLSGQIETARLAGFAGTSPFRHGTMGDLGYLEQARAAWPGYAEWPAMPWKNARVERLELRGVCADDVTRRRFRVSNPNAWSIPVEWSIVGTTDEGAYFAPPGDSFYEVAADRLLPRVSLLTWRNERRIQLTAAAIALPRRCR</sequence>
<protein>
    <submittedName>
        <fullName evidence="4">Putative glycoside hydrolase</fullName>
    </submittedName>
</protein>
<dbReference type="SUPFAM" id="SSF51445">
    <property type="entry name" value="(Trans)glycosidases"/>
    <property type="match status" value="1"/>
</dbReference>
<dbReference type="KEGG" id="samy:DB32_007385"/>
<dbReference type="InterPro" id="IPR033803">
    <property type="entry name" value="CBD-like_Golvesin-Xly"/>
</dbReference>
<dbReference type="InterPro" id="IPR052177">
    <property type="entry name" value="Divisome_Glycosyl_Hydrolase"/>
</dbReference>
<dbReference type="STRING" id="927083.DB32_007385"/>
<keyword evidence="4" id="KW-0378">Hydrolase</keyword>
<dbReference type="Proteomes" id="UP000034883">
    <property type="component" value="Chromosome"/>
</dbReference>
<dbReference type="InterPro" id="IPR017853">
    <property type="entry name" value="GH"/>
</dbReference>
<feature type="domain" description="Glycosyl hydrolase-like 10" evidence="2">
    <location>
        <begin position="381"/>
        <end position="650"/>
    </location>
</feature>
<dbReference type="PANTHER" id="PTHR43405">
    <property type="entry name" value="GLYCOSYL HYDROLASE DIGH"/>
    <property type="match status" value="1"/>
</dbReference>
<dbReference type="Gene3D" id="3.20.20.80">
    <property type="entry name" value="Glycosidases"/>
    <property type="match status" value="1"/>
</dbReference>
<evidence type="ECO:0000256" key="1">
    <source>
        <dbReference type="ARBA" id="ARBA00022729"/>
    </source>
</evidence>
<name>A0A0F6W8P4_9BACT</name>
<dbReference type="InterPro" id="IPR003790">
    <property type="entry name" value="GHL10"/>
</dbReference>
<accession>A0A0F6W8P4</accession>
<proteinExistence type="predicted"/>
<reference evidence="4 5" key="1">
    <citation type="submission" date="2015-03" db="EMBL/GenBank/DDBJ databases">
        <title>Genome assembly of Sandaracinus amylolyticus DSM 53668.</title>
        <authorList>
            <person name="Sharma G."/>
            <person name="Subramanian S."/>
        </authorList>
    </citation>
    <scope>NUCLEOTIDE SEQUENCE [LARGE SCALE GENOMIC DNA]</scope>
    <source>
        <strain evidence="4 5">DSM 53668</strain>
    </source>
</reference>
<dbReference type="AlphaFoldDB" id="A0A0F6W8P4"/>
<evidence type="ECO:0000313" key="5">
    <source>
        <dbReference type="Proteomes" id="UP000034883"/>
    </source>
</evidence>
<evidence type="ECO:0000259" key="3">
    <source>
        <dbReference type="Pfam" id="PF25275"/>
    </source>
</evidence>
<dbReference type="PANTHER" id="PTHR43405:SF1">
    <property type="entry name" value="GLYCOSYL HYDROLASE DIGH"/>
    <property type="match status" value="1"/>
</dbReference>
<dbReference type="Pfam" id="PF02638">
    <property type="entry name" value="GHL10"/>
    <property type="match status" value="1"/>
</dbReference>
<dbReference type="Pfam" id="PF25275">
    <property type="entry name" value="Golvesin_C"/>
    <property type="match status" value="1"/>
</dbReference>
<organism evidence="4 5">
    <name type="scientific">Sandaracinus amylolyticus</name>
    <dbReference type="NCBI Taxonomy" id="927083"/>
    <lineage>
        <taxon>Bacteria</taxon>
        <taxon>Pseudomonadati</taxon>
        <taxon>Myxococcota</taxon>
        <taxon>Polyangia</taxon>
        <taxon>Polyangiales</taxon>
        <taxon>Sandaracinaceae</taxon>
        <taxon>Sandaracinus</taxon>
    </lineage>
</organism>
<gene>
    <name evidence="4" type="ORF">DB32_007385</name>
</gene>
<keyword evidence="5" id="KW-1185">Reference proteome</keyword>
<dbReference type="GO" id="GO:0016787">
    <property type="term" value="F:hydrolase activity"/>
    <property type="evidence" value="ECO:0007669"/>
    <property type="project" value="UniProtKB-KW"/>
</dbReference>
<feature type="domain" description="Golvesin/Xly CBD-like" evidence="3">
    <location>
        <begin position="222"/>
        <end position="352"/>
    </location>
</feature>
<dbReference type="EMBL" id="CP011125">
    <property type="protein sequence ID" value="AKF10236.1"/>
    <property type="molecule type" value="Genomic_DNA"/>
</dbReference>
<evidence type="ECO:0000313" key="4">
    <source>
        <dbReference type="EMBL" id="AKF10236.1"/>
    </source>
</evidence>
<keyword evidence="1" id="KW-0732">Signal</keyword>
<evidence type="ECO:0000259" key="2">
    <source>
        <dbReference type="Pfam" id="PF02638"/>
    </source>
</evidence>